<feature type="compositionally biased region" description="Acidic residues" evidence="8">
    <location>
        <begin position="191"/>
        <end position="201"/>
    </location>
</feature>
<keyword evidence="4" id="KW-0233">DNA recombination</keyword>
<evidence type="ECO:0000256" key="1">
    <source>
        <dbReference type="ARBA" id="ARBA00004123"/>
    </source>
</evidence>
<keyword evidence="6" id="KW-0539">Nucleus</keyword>
<dbReference type="GO" id="GO:0006281">
    <property type="term" value="P:DNA repair"/>
    <property type="evidence" value="ECO:0007669"/>
    <property type="project" value="UniProtKB-KW"/>
</dbReference>
<evidence type="ECO:0000256" key="3">
    <source>
        <dbReference type="ARBA" id="ARBA00022763"/>
    </source>
</evidence>
<evidence type="ECO:0000256" key="7">
    <source>
        <dbReference type="ARBA" id="ARBA00029496"/>
    </source>
</evidence>
<feature type="region of interest" description="Disordered" evidence="8">
    <location>
        <begin position="300"/>
        <end position="356"/>
    </location>
</feature>
<dbReference type="EMBL" id="JAKWFO010000005">
    <property type="protein sequence ID" value="KAI9635443.1"/>
    <property type="molecule type" value="Genomic_DNA"/>
</dbReference>
<comment type="subcellular location">
    <subcellularLocation>
        <location evidence="1">Nucleus</location>
    </subcellularLocation>
</comment>
<dbReference type="Pfam" id="PF09494">
    <property type="entry name" value="Slx4"/>
    <property type="match status" value="1"/>
</dbReference>
<comment type="caution">
    <text evidence="9">The sequence shown here is derived from an EMBL/GenBank/DDBJ whole genome shotgun (WGS) entry which is preliminary data.</text>
</comment>
<dbReference type="GO" id="GO:0006310">
    <property type="term" value="P:DNA recombination"/>
    <property type="evidence" value="ECO:0007669"/>
    <property type="project" value="UniProtKB-KW"/>
</dbReference>
<keyword evidence="10" id="KW-1185">Reference proteome</keyword>
<sequence>MDVADASESGGADVPEDEAYRSSVSLRSDTSPTARLARRGNPSALGAYRSPAVPDTPSTTASFSPSRFEASPTLSPGVRGLSVTPRNIFRPRISGSATPTAQAGPSQAPLNVDRMDVIDMTDEEDDWGGGAVLQWDGVDMTEDSASSVAPGDAGLDTDAMEDEEEWGREAYLEYDWSGDDHGDQEPGGGISDDDDSEDDEMLGERVLNSELDEGDDEEEEEVEESEEIVESGDASRGERAGSETLEELSTRGMPDYAAWELKKLQRMCEGYGYRPSKNHKALEKLAVACWKALNPAPVLDPEPAATPPPAPANKATKGKARAKPRQDSVSSAEVLLSTKKPAPKTKAKAKGKGKAAEEEVEEVIPIQKRFAAMIKGDGVLYLRILQYEPIAFDELISKCTHTGIKDKGWKIQLKKFLDFEGITFYTEDPTGVRRSRH</sequence>
<evidence type="ECO:0000256" key="5">
    <source>
        <dbReference type="ARBA" id="ARBA00023204"/>
    </source>
</evidence>
<proteinExistence type="inferred from homology"/>
<dbReference type="GO" id="GO:0033557">
    <property type="term" value="C:Slx1-Slx4 complex"/>
    <property type="evidence" value="ECO:0007669"/>
    <property type="project" value="InterPro"/>
</dbReference>
<evidence type="ECO:0000256" key="6">
    <source>
        <dbReference type="ARBA" id="ARBA00023242"/>
    </source>
</evidence>
<protein>
    <recommendedName>
        <fullName evidence="7">Structure-specific endonuclease subunit SLX4</fullName>
    </recommendedName>
</protein>
<evidence type="ECO:0000313" key="10">
    <source>
        <dbReference type="Proteomes" id="UP001164286"/>
    </source>
</evidence>
<dbReference type="GeneID" id="77731995"/>
<feature type="compositionally biased region" description="Polar residues" evidence="8">
    <location>
        <begin position="95"/>
        <end position="109"/>
    </location>
</feature>
<feature type="compositionally biased region" description="Acidic residues" evidence="8">
    <location>
        <begin position="210"/>
        <end position="230"/>
    </location>
</feature>
<dbReference type="AlphaFoldDB" id="A0AA38LUA1"/>
<evidence type="ECO:0000256" key="4">
    <source>
        <dbReference type="ARBA" id="ARBA00023172"/>
    </source>
</evidence>
<accession>A0AA38LUA1</accession>
<dbReference type="RefSeq" id="XP_052945220.1">
    <property type="nucleotide sequence ID" value="XM_053092790.1"/>
</dbReference>
<name>A0AA38LUA1_9TREE</name>
<dbReference type="GO" id="GO:0006260">
    <property type="term" value="P:DNA replication"/>
    <property type="evidence" value="ECO:0007669"/>
    <property type="project" value="InterPro"/>
</dbReference>
<feature type="compositionally biased region" description="Polar residues" evidence="8">
    <location>
        <begin position="56"/>
        <end position="65"/>
    </location>
</feature>
<feature type="compositionally biased region" description="Pro residues" evidence="8">
    <location>
        <begin position="300"/>
        <end position="311"/>
    </location>
</feature>
<evidence type="ECO:0000256" key="8">
    <source>
        <dbReference type="SAM" id="MobiDB-lite"/>
    </source>
</evidence>
<feature type="compositionally biased region" description="Basic residues" evidence="8">
    <location>
        <begin position="341"/>
        <end position="353"/>
    </location>
</feature>
<feature type="compositionally biased region" description="Polar residues" evidence="8">
    <location>
        <begin position="22"/>
        <end position="33"/>
    </location>
</feature>
<keyword evidence="3" id="KW-0227">DNA damage</keyword>
<dbReference type="Proteomes" id="UP001164286">
    <property type="component" value="Unassembled WGS sequence"/>
</dbReference>
<feature type="region of interest" description="Disordered" evidence="8">
    <location>
        <begin position="141"/>
        <end position="253"/>
    </location>
</feature>
<evidence type="ECO:0000256" key="2">
    <source>
        <dbReference type="ARBA" id="ARBA00006661"/>
    </source>
</evidence>
<evidence type="ECO:0000313" key="9">
    <source>
        <dbReference type="EMBL" id="KAI9635443.1"/>
    </source>
</evidence>
<comment type="similarity">
    <text evidence="2">Belongs to the SLX4 family.</text>
</comment>
<dbReference type="InterPro" id="IPR018574">
    <property type="entry name" value="Structure-sp_endonuc_su_Slx4"/>
</dbReference>
<gene>
    <name evidence="9" type="ORF">MKK02DRAFT_44132</name>
</gene>
<organism evidence="9 10">
    <name type="scientific">Dioszegia hungarica</name>
    <dbReference type="NCBI Taxonomy" id="4972"/>
    <lineage>
        <taxon>Eukaryota</taxon>
        <taxon>Fungi</taxon>
        <taxon>Dikarya</taxon>
        <taxon>Basidiomycota</taxon>
        <taxon>Agaricomycotina</taxon>
        <taxon>Tremellomycetes</taxon>
        <taxon>Tremellales</taxon>
        <taxon>Bulleribasidiaceae</taxon>
        <taxon>Dioszegia</taxon>
    </lineage>
</organism>
<feature type="region of interest" description="Disordered" evidence="8">
    <location>
        <begin position="1"/>
        <end position="112"/>
    </location>
</feature>
<keyword evidence="5" id="KW-0234">DNA repair</keyword>
<reference evidence="9" key="1">
    <citation type="journal article" date="2022" name="G3 (Bethesda)">
        <title>High quality genome of the basidiomycete yeast Dioszegia hungarica PDD-24b-2 isolated from cloud water.</title>
        <authorList>
            <person name="Jarrige D."/>
            <person name="Haridas S."/>
            <person name="Bleykasten-Grosshans C."/>
            <person name="Joly M."/>
            <person name="Nadalig T."/>
            <person name="Sancelme M."/>
            <person name="Vuilleumier S."/>
            <person name="Grigoriev I.V."/>
            <person name="Amato P."/>
            <person name="Bringel F."/>
        </authorList>
    </citation>
    <scope>NUCLEOTIDE SEQUENCE</scope>
    <source>
        <strain evidence="9">PDD-24b-2</strain>
    </source>
</reference>